<dbReference type="Pfam" id="PF08242">
    <property type="entry name" value="Methyltransf_12"/>
    <property type="match status" value="1"/>
</dbReference>
<keyword evidence="2" id="KW-0597">Phosphoprotein</keyword>
<feature type="region of interest" description="N-terminal hotdog fold" evidence="6">
    <location>
        <begin position="1132"/>
        <end position="1266"/>
    </location>
</feature>
<dbReference type="GO" id="GO:0006633">
    <property type="term" value="P:fatty acid biosynthetic process"/>
    <property type="evidence" value="ECO:0007669"/>
    <property type="project" value="TreeGrafter"/>
</dbReference>
<dbReference type="SUPFAM" id="SSF53335">
    <property type="entry name" value="S-adenosyl-L-methionine-dependent methyltransferases"/>
    <property type="match status" value="1"/>
</dbReference>
<name>A0A4Q4STU0_9PEZI</name>
<dbReference type="InterPro" id="IPR014030">
    <property type="entry name" value="Ketoacyl_synth_N"/>
</dbReference>
<dbReference type="InterPro" id="IPR020841">
    <property type="entry name" value="PKS_Beta-ketoAc_synthase_dom"/>
</dbReference>
<dbReference type="Pfam" id="PF18558">
    <property type="entry name" value="HTH_51"/>
    <property type="match status" value="1"/>
</dbReference>
<dbReference type="InterPro" id="IPR050091">
    <property type="entry name" value="PKS_NRPS_Biosynth_Enz"/>
</dbReference>
<dbReference type="PROSITE" id="PS52004">
    <property type="entry name" value="KS3_2"/>
    <property type="match status" value="1"/>
</dbReference>
<dbReference type="Gene3D" id="3.40.50.1820">
    <property type="entry name" value="alpha/beta hydrolase"/>
    <property type="match status" value="1"/>
</dbReference>
<dbReference type="InterPro" id="IPR006162">
    <property type="entry name" value="Ppantetheine_attach_site"/>
</dbReference>
<evidence type="ECO:0000256" key="1">
    <source>
        <dbReference type="ARBA" id="ARBA00022450"/>
    </source>
</evidence>
<dbReference type="Gene3D" id="3.40.366.10">
    <property type="entry name" value="Malonyl-Coenzyme A Acyl Carrier Protein, domain 2"/>
    <property type="match status" value="2"/>
</dbReference>
<dbReference type="STRING" id="155417.A0A4Q4STU0"/>
<dbReference type="PROSITE" id="PS50075">
    <property type="entry name" value="CARRIER"/>
    <property type="match status" value="1"/>
</dbReference>
<comment type="caution">
    <text evidence="11">The sequence shown here is derived from an EMBL/GenBank/DDBJ whole genome shotgun (WGS) entry which is preliminary data.</text>
</comment>
<dbReference type="CDD" id="cd02440">
    <property type="entry name" value="AdoMet_MTases"/>
    <property type="match status" value="1"/>
</dbReference>
<dbReference type="InterPro" id="IPR036736">
    <property type="entry name" value="ACP-like_sf"/>
</dbReference>
<dbReference type="Gene3D" id="3.40.50.150">
    <property type="entry name" value="Vaccinia Virus protein VP39"/>
    <property type="match status" value="1"/>
</dbReference>
<dbReference type="Gene3D" id="3.40.47.10">
    <property type="match status" value="2"/>
</dbReference>
<feature type="compositionally biased region" description="Basic and acidic residues" evidence="7">
    <location>
        <begin position="1602"/>
        <end position="1619"/>
    </location>
</feature>
<dbReference type="SMART" id="SM00827">
    <property type="entry name" value="PKS_AT"/>
    <property type="match status" value="1"/>
</dbReference>
<feature type="domain" description="PKS/mFAS DH" evidence="10">
    <location>
        <begin position="1132"/>
        <end position="1442"/>
    </location>
</feature>
<dbReference type="Pfam" id="PF07859">
    <property type="entry name" value="Abhydrolase_3"/>
    <property type="match status" value="1"/>
</dbReference>
<dbReference type="Pfam" id="PF02801">
    <property type="entry name" value="Ketoacyl-synt_C"/>
    <property type="match status" value="1"/>
</dbReference>
<evidence type="ECO:0000259" key="9">
    <source>
        <dbReference type="PROSITE" id="PS52004"/>
    </source>
</evidence>
<dbReference type="InterPro" id="IPR013094">
    <property type="entry name" value="AB_hydrolase_3"/>
</dbReference>
<dbReference type="InterPro" id="IPR014031">
    <property type="entry name" value="Ketoacyl_synth_C"/>
</dbReference>
<evidence type="ECO:0000256" key="2">
    <source>
        <dbReference type="ARBA" id="ARBA00022553"/>
    </source>
</evidence>
<dbReference type="Pfam" id="PF16073">
    <property type="entry name" value="SAT"/>
    <property type="match status" value="1"/>
</dbReference>
<dbReference type="InterPro" id="IPR041068">
    <property type="entry name" value="HTH_51"/>
</dbReference>
<evidence type="ECO:0000313" key="12">
    <source>
        <dbReference type="Proteomes" id="UP000293360"/>
    </source>
</evidence>
<dbReference type="InterPro" id="IPR016035">
    <property type="entry name" value="Acyl_Trfase/lysoPLipase"/>
</dbReference>
<dbReference type="InterPro" id="IPR049551">
    <property type="entry name" value="PKS_DH_C"/>
</dbReference>
<dbReference type="InterPro" id="IPR001227">
    <property type="entry name" value="Ac_transferase_dom_sf"/>
</dbReference>
<dbReference type="InterPro" id="IPR049900">
    <property type="entry name" value="PKS_mFAS_DH"/>
</dbReference>
<evidence type="ECO:0000259" key="10">
    <source>
        <dbReference type="PROSITE" id="PS52019"/>
    </source>
</evidence>
<keyword evidence="4" id="KW-0808">Transferase</keyword>
<feature type="active site" description="Proton donor; for dehydratase activity" evidence="6">
    <location>
        <position position="1350"/>
    </location>
</feature>
<dbReference type="Pfam" id="PF00550">
    <property type="entry name" value="PP-binding"/>
    <property type="match status" value="1"/>
</dbReference>
<evidence type="ECO:0000256" key="7">
    <source>
        <dbReference type="SAM" id="MobiDB-lite"/>
    </source>
</evidence>
<keyword evidence="5" id="KW-0511">Multifunctional enzyme</keyword>
<dbReference type="InterPro" id="IPR042104">
    <property type="entry name" value="PKS_dehydratase_sf"/>
</dbReference>
<dbReference type="SUPFAM" id="SSF53474">
    <property type="entry name" value="alpha/beta-Hydrolases"/>
    <property type="match status" value="1"/>
</dbReference>
<dbReference type="CDD" id="cd00833">
    <property type="entry name" value="PKS"/>
    <property type="match status" value="1"/>
</dbReference>
<evidence type="ECO:0000256" key="5">
    <source>
        <dbReference type="ARBA" id="ARBA00023268"/>
    </source>
</evidence>
<feature type="region of interest" description="Disordered" evidence="7">
    <location>
        <begin position="1467"/>
        <end position="1503"/>
    </location>
</feature>
<protein>
    <submittedName>
        <fullName evidence="11">Uncharacterized protein</fullName>
    </submittedName>
</protein>
<evidence type="ECO:0000256" key="6">
    <source>
        <dbReference type="PROSITE-ProRule" id="PRU01363"/>
    </source>
</evidence>
<dbReference type="SUPFAM" id="SSF53901">
    <property type="entry name" value="Thiolase-like"/>
    <property type="match status" value="1"/>
</dbReference>
<feature type="domain" description="Carrier" evidence="8">
    <location>
        <begin position="1522"/>
        <end position="1599"/>
    </location>
</feature>
<dbReference type="Gene3D" id="3.30.70.3290">
    <property type="match status" value="1"/>
</dbReference>
<dbReference type="InterPro" id="IPR016039">
    <property type="entry name" value="Thiolase-like"/>
</dbReference>
<feature type="domain" description="Ketosynthase family 3 (KS3)" evidence="9">
    <location>
        <begin position="300"/>
        <end position="666"/>
    </location>
</feature>
<dbReference type="Gene3D" id="1.10.1200.10">
    <property type="entry name" value="ACP-like"/>
    <property type="match status" value="1"/>
</dbReference>
<dbReference type="InterPro" id="IPR013217">
    <property type="entry name" value="Methyltransf_12"/>
</dbReference>
<keyword evidence="3" id="KW-0489">Methyltransferase</keyword>
<dbReference type="InterPro" id="IPR016036">
    <property type="entry name" value="Malonyl_transacylase_ACP-bd"/>
</dbReference>
<dbReference type="Pfam" id="PF14765">
    <property type="entry name" value="PS-DH"/>
    <property type="match status" value="1"/>
</dbReference>
<accession>A0A4Q4STU0</accession>
<evidence type="ECO:0000256" key="4">
    <source>
        <dbReference type="ARBA" id="ARBA00022679"/>
    </source>
</evidence>
<organism evidence="11 12">
    <name type="scientific">Monosporascus ibericus</name>
    <dbReference type="NCBI Taxonomy" id="155417"/>
    <lineage>
        <taxon>Eukaryota</taxon>
        <taxon>Fungi</taxon>
        <taxon>Dikarya</taxon>
        <taxon>Ascomycota</taxon>
        <taxon>Pezizomycotina</taxon>
        <taxon>Sordariomycetes</taxon>
        <taxon>Xylariomycetidae</taxon>
        <taxon>Xylariales</taxon>
        <taxon>Xylariales incertae sedis</taxon>
        <taxon>Monosporascus</taxon>
    </lineage>
</organism>
<dbReference type="GO" id="GO:0004312">
    <property type="term" value="F:fatty acid synthase activity"/>
    <property type="evidence" value="ECO:0007669"/>
    <property type="project" value="TreeGrafter"/>
</dbReference>
<dbReference type="Gene3D" id="3.10.129.110">
    <property type="entry name" value="Polyketide synthase dehydratase"/>
    <property type="match status" value="1"/>
</dbReference>
<dbReference type="GO" id="GO:0008168">
    <property type="term" value="F:methyltransferase activity"/>
    <property type="evidence" value="ECO:0007669"/>
    <property type="project" value="UniProtKB-KW"/>
</dbReference>
<evidence type="ECO:0000256" key="3">
    <source>
        <dbReference type="ARBA" id="ARBA00022603"/>
    </source>
</evidence>
<evidence type="ECO:0000259" key="8">
    <source>
        <dbReference type="PROSITE" id="PS50075"/>
    </source>
</evidence>
<feature type="active site" description="Proton acceptor; for dehydratase activity" evidence="6">
    <location>
        <position position="1165"/>
    </location>
</feature>
<dbReference type="PANTHER" id="PTHR43775:SF21">
    <property type="entry name" value="NON-REDUCING POLYKETIDE SYNTHASE AUSA-RELATED"/>
    <property type="match status" value="1"/>
</dbReference>
<feature type="compositionally biased region" description="Basic and acidic residues" evidence="7">
    <location>
        <begin position="1485"/>
        <end position="1497"/>
    </location>
</feature>
<dbReference type="PANTHER" id="PTHR43775">
    <property type="entry name" value="FATTY ACID SYNTHASE"/>
    <property type="match status" value="1"/>
</dbReference>
<dbReference type="Proteomes" id="UP000293360">
    <property type="component" value="Unassembled WGS sequence"/>
</dbReference>
<reference evidence="11 12" key="1">
    <citation type="submission" date="2018-06" db="EMBL/GenBank/DDBJ databases">
        <title>Complete Genomes of Monosporascus.</title>
        <authorList>
            <person name="Robinson A.J."/>
            <person name="Natvig D.O."/>
        </authorList>
    </citation>
    <scope>NUCLEOTIDE SEQUENCE [LARGE SCALE GENOMIC DNA]</scope>
    <source>
        <strain evidence="11 12">CBS 110550</strain>
    </source>
</reference>
<dbReference type="Pfam" id="PF00109">
    <property type="entry name" value="ketoacyl-synt"/>
    <property type="match status" value="2"/>
</dbReference>
<gene>
    <name evidence="11" type="ORF">DL764_009910</name>
</gene>
<feature type="compositionally biased region" description="Polar residues" evidence="7">
    <location>
        <begin position="1633"/>
        <end position="1643"/>
    </location>
</feature>
<sequence length="2394" mass="262820">MPCFNVNSMEHSQKFRIALFGPQVTQWTLESLSDLQLSLLKDGRLDFLKATLAELPSTWSFLDCEFSTDDFPVLEKLQSLRGFATGAGDLDSKDLTNTQLAPLTVVSQLVDLIQSTNSSNIEEYIPDFEAAQGFCIGFLSAAVFASADNWVDFQHGASSAIRLAAHEKFLSQMRKAKLSAAAIGLSGCYHNPKHGEAADRLRRICSENDNLRLPSFEKLHLPLRSTVSGIVINHGSLHDIAIDVILCRRAHWFQTVKLTMNGVPADKVTFAPLGREACIPRSLSTGHRLMRNSTDGSCELEEIAVIGMACRFPKAENLEKFWQLLRKGDTGLGKVPLERFNPAELSREPKLANFWGNFLDHPDVFDHRFFGISGREAKSMDPQQRLVLQVAYEALESAGYFNAAPTSYEEDVGVYLGVGSVDYEDNVASDNANAFAATAGGVNVITSPTLHQNLAAASFLNPNGSSRAFDAEAGGYCRGEGSGIIVLKPLSKAIASGDTVLGVIAASSVNQNSNFSSITIPDSGSQSTLYNSVLSAARIAPKEVTYVEAHGTGTSVGDPIEYESVRLALTGPWRSEELFLGSVKDNIGHTEAASGVAGVIKTLLMMQYRTIPRQANFISLHPRIKASPSDKITVPKATQPWVAGRPVALVNNYGAAGSNAVLLLRASDAPLRPRKTTSEGQELPSPGTVYPFLLSAKTPSSLRSYIDELILYLSKAPTLKDVVYKISRSHKSPFMHRVAFTATNLESAITSLDNSDVMPDGSTTLTVKSPVVLCFGGQTGRKVTVSRDLYYNCDLFRGHLDECDAICRVFGLPSIVPSIFEDGETQDIIALHCMLLALQVSSAKCWIDCGLEVDTLIGHSFGQLAALCVAGSVSLEDAFTLVSGRARLIRDSWGLDGGAMLSVECDRQEVEAVVRQVNSVNGLHVDIACYNGPRSFVLAGDAQSIEKAQEQCQFFKTTGLRNTHAYHSYLADSILDDLETVAMSIDIRPPRMHVETCTANANWSRFTAHEIVQHTRQPVYFAEAIERIAARLPSAVWVEAGSTSPIIAMARRIVTKPDRSDVFIPMELGNSEAVSNLAKATCQLWKAGSFALYWLFHRSSQHRYQQVNIPPYQFDKIHHWIQYKPKSELKEASLVTLLRNSDSKGEYLFSVDISNAIFKLAVQGHAVTGHSLCPASMYIELAARCAKAVLRNSGAAGVLPHMEGISMSAPLGQWPDIAIFVRLSLRKAAQETWDFTVLSRRSTNGGTENRETVHARGHMSWVPTNDVNAARRFKVLQRFCTNRTRNLPSAAGLSGSMVYKMFSNVVEYATYYRGVQSVAASGNEAVGFVTDPPNRPVGLDAGICDPISLDNFLQVAGIHVNCLSPREDDEVFVCVELEEIMFSSSFMANRSKPRKWNVYTCYDGSSKTNVTNDILVCDSDSGNLDLAVIGATFKSVPFKTLRRSLAGVSRTTNEAITIVATPQDSDNEGLLDSAYDTGTPSVSGDGHEKQPFHDVDPLRPQLSMLPPSQAAVVHKQPPGKPSETSDILQSIRNMFASILEVSVEEIQPSSRLDDLGIDSLLTTEVLAEMEARFHVGLSQGQLASCTDVFSVSQLINPPTTRTPEERTEDDLAPKYESSDRLASGDSMPLSLADNHSANGDGQGSSQLAVIARERFTEAKKLYDQYAECAGFASFYIEAFRIQSELVVQYTVSGLAPLGCDLRALKHGDEVPAFRTTPKHSKLVSQLYKILEDAKLITKASDGVFRRTEVPVSTVPASTLHEELLRKFPKHASETKLLHTTAPKLAECPSGAVDPLALIFRDPAARTLLGDVYTNAPMFKTGTLLLARYLSSVLERVGGRCELRILELGAGTGGTSRHVIEALSALGPNYKFSYTFTDLSASLVANARRSFSKWPFMHYAVLDIEKDPEPQFLGSYDIILSTNCIHATKSLVQSTTNIRKMLRPGGVLGLVELTRNLYWFDLVFGLLEGWWLFNDGREHALADERRWEHDLRAAGFNWIDWSDSPSAESDVLRVITASPYKLVQDVDSASANRENGDHLLPKETVLFKEVDGLKLFADIYYPPQMVQPGRNLPVALMIHGGGHIMLSRNDIRPQQTDILLRSGFLPVSIDYRLCPETTLLEGPMVDVADALAWVRTALPRLSLSRRDVQVDADNVVAVGWSSGGHLAMTLAWTCSARQIRSPEAILAFYCPTDYEDTFWTTRNIPEGAHATGLEKNETYELDDRIWEGVYDSPITSYNVPPEERPLGGWLAPSDPRSRLALHMNCHGRTLHVLLNGLDKKARAQPTTTAAPDPERVAAASPLAQVRRGNYTTPTFLIHPRGDDLIPWQQAERTWGAMQASGTEAELRILEDMPHLFDIVPGHRSNEMAAEAVQEGYRIKLDESRWRRMLMESSLA</sequence>
<feature type="region of interest" description="Disordered" evidence="7">
    <location>
        <begin position="1595"/>
        <end position="1643"/>
    </location>
</feature>
<dbReference type="GO" id="GO:0044550">
    <property type="term" value="P:secondary metabolite biosynthetic process"/>
    <property type="evidence" value="ECO:0007669"/>
    <property type="project" value="TreeGrafter"/>
</dbReference>
<keyword evidence="12" id="KW-1185">Reference proteome</keyword>
<dbReference type="EMBL" id="QJNU01001055">
    <property type="protein sequence ID" value="RYO80319.1"/>
    <property type="molecule type" value="Genomic_DNA"/>
</dbReference>
<feature type="region of interest" description="C-terminal hotdog fold" evidence="6">
    <location>
        <begin position="1289"/>
        <end position="1442"/>
    </location>
</feature>
<dbReference type="InterPro" id="IPR029063">
    <property type="entry name" value="SAM-dependent_MTases_sf"/>
</dbReference>
<dbReference type="SUPFAM" id="SSF55048">
    <property type="entry name" value="Probable ACP-binding domain of malonyl-CoA ACP transacylase"/>
    <property type="match status" value="1"/>
</dbReference>
<dbReference type="InterPro" id="IPR009081">
    <property type="entry name" value="PP-bd_ACP"/>
</dbReference>
<evidence type="ECO:0000313" key="11">
    <source>
        <dbReference type="EMBL" id="RYO80319.1"/>
    </source>
</evidence>
<dbReference type="InterPro" id="IPR029058">
    <property type="entry name" value="AB_hydrolase_fold"/>
</dbReference>
<dbReference type="PROSITE" id="PS52019">
    <property type="entry name" value="PKS_MFAS_DH"/>
    <property type="match status" value="1"/>
</dbReference>
<dbReference type="GO" id="GO:0016787">
    <property type="term" value="F:hydrolase activity"/>
    <property type="evidence" value="ECO:0007669"/>
    <property type="project" value="InterPro"/>
</dbReference>
<keyword evidence="1" id="KW-0596">Phosphopantetheine</keyword>
<dbReference type="InterPro" id="IPR032088">
    <property type="entry name" value="SAT"/>
</dbReference>
<dbReference type="InterPro" id="IPR014043">
    <property type="entry name" value="Acyl_transferase_dom"/>
</dbReference>
<dbReference type="SMART" id="SM00825">
    <property type="entry name" value="PKS_KS"/>
    <property type="match status" value="1"/>
</dbReference>
<dbReference type="GO" id="GO:0032259">
    <property type="term" value="P:methylation"/>
    <property type="evidence" value="ECO:0007669"/>
    <property type="project" value="UniProtKB-KW"/>
</dbReference>
<dbReference type="SUPFAM" id="SSF52151">
    <property type="entry name" value="FabD/lysophospholipase-like"/>
    <property type="match status" value="1"/>
</dbReference>
<dbReference type="Pfam" id="PF00698">
    <property type="entry name" value="Acyl_transf_1"/>
    <property type="match status" value="1"/>
</dbReference>
<dbReference type="SUPFAM" id="SSF47336">
    <property type="entry name" value="ACP-like"/>
    <property type="match status" value="1"/>
</dbReference>
<dbReference type="OrthoDB" id="329835at2759"/>
<proteinExistence type="predicted"/>
<dbReference type="PROSITE" id="PS00012">
    <property type="entry name" value="PHOSPHOPANTETHEINE"/>
    <property type="match status" value="1"/>
</dbReference>